<accession>A0A3M7RFE1</accession>
<gene>
    <name evidence="1" type="ORF">BpHYR1_044270</name>
</gene>
<dbReference type="Proteomes" id="UP000276133">
    <property type="component" value="Unassembled WGS sequence"/>
</dbReference>
<evidence type="ECO:0000313" key="2">
    <source>
        <dbReference type="Proteomes" id="UP000276133"/>
    </source>
</evidence>
<keyword evidence="2" id="KW-1185">Reference proteome</keyword>
<evidence type="ECO:0000313" key="1">
    <source>
        <dbReference type="EMBL" id="RNA22303.1"/>
    </source>
</evidence>
<sequence length="99" mass="11942">MILMSKKKKRVNLIKLSKKLTFLFLHKLEQILSEMVSKIKYWLIFFNINNPIFSFSIKFKNKANNPMYEGAVFFINNKYQPVNLFILEKNLLYNKKFTI</sequence>
<dbReference type="EMBL" id="REGN01003492">
    <property type="protein sequence ID" value="RNA22303.1"/>
    <property type="molecule type" value="Genomic_DNA"/>
</dbReference>
<organism evidence="1 2">
    <name type="scientific">Brachionus plicatilis</name>
    <name type="common">Marine rotifer</name>
    <name type="synonym">Brachionus muelleri</name>
    <dbReference type="NCBI Taxonomy" id="10195"/>
    <lineage>
        <taxon>Eukaryota</taxon>
        <taxon>Metazoa</taxon>
        <taxon>Spiralia</taxon>
        <taxon>Gnathifera</taxon>
        <taxon>Rotifera</taxon>
        <taxon>Eurotatoria</taxon>
        <taxon>Monogononta</taxon>
        <taxon>Pseudotrocha</taxon>
        <taxon>Ploima</taxon>
        <taxon>Brachionidae</taxon>
        <taxon>Brachionus</taxon>
    </lineage>
</organism>
<proteinExistence type="predicted"/>
<protein>
    <submittedName>
        <fullName evidence="1">Uncharacterized protein</fullName>
    </submittedName>
</protein>
<name>A0A3M7RFE1_BRAPC</name>
<comment type="caution">
    <text evidence="1">The sequence shown here is derived from an EMBL/GenBank/DDBJ whole genome shotgun (WGS) entry which is preliminary data.</text>
</comment>
<dbReference type="AlphaFoldDB" id="A0A3M7RFE1"/>
<reference evidence="1 2" key="1">
    <citation type="journal article" date="2018" name="Sci. Rep.">
        <title>Genomic signatures of local adaptation to the degree of environmental predictability in rotifers.</title>
        <authorList>
            <person name="Franch-Gras L."/>
            <person name="Hahn C."/>
            <person name="Garcia-Roger E.M."/>
            <person name="Carmona M.J."/>
            <person name="Serra M."/>
            <person name="Gomez A."/>
        </authorList>
    </citation>
    <scope>NUCLEOTIDE SEQUENCE [LARGE SCALE GENOMIC DNA]</scope>
    <source>
        <strain evidence="1">HYR1</strain>
    </source>
</reference>